<dbReference type="Pfam" id="PF00171">
    <property type="entry name" value="Aldedh"/>
    <property type="match status" value="1"/>
</dbReference>
<dbReference type="GO" id="GO:0016620">
    <property type="term" value="F:oxidoreductase activity, acting on the aldehyde or oxo group of donors, NAD or NADP as acceptor"/>
    <property type="evidence" value="ECO:0007669"/>
    <property type="project" value="InterPro"/>
</dbReference>
<gene>
    <name evidence="4" type="ORF">EV665_12352</name>
</gene>
<dbReference type="InterPro" id="IPR016162">
    <property type="entry name" value="Ald_DH_N"/>
</dbReference>
<dbReference type="AlphaFoldDB" id="A0A4R2CAF6"/>
<organism evidence="4 5">
    <name type="scientific">Shinella granuli</name>
    <dbReference type="NCBI Taxonomy" id="323621"/>
    <lineage>
        <taxon>Bacteria</taxon>
        <taxon>Pseudomonadati</taxon>
        <taxon>Pseudomonadota</taxon>
        <taxon>Alphaproteobacteria</taxon>
        <taxon>Hyphomicrobiales</taxon>
        <taxon>Rhizobiaceae</taxon>
        <taxon>Shinella</taxon>
    </lineage>
</organism>
<dbReference type="SUPFAM" id="SSF53720">
    <property type="entry name" value="ALDH-like"/>
    <property type="match status" value="1"/>
</dbReference>
<reference evidence="4 5" key="1">
    <citation type="submission" date="2019-03" db="EMBL/GenBank/DDBJ databases">
        <title>Genomic Encyclopedia of Type Strains, Phase IV (KMG-IV): sequencing the most valuable type-strain genomes for metagenomic binning, comparative biology and taxonomic classification.</title>
        <authorList>
            <person name="Goeker M."/>
        </authorList>
    </citation>
    <scope>NUCLEOTIDE SEQUENCE [LARGE SCALE GENOMIC DNA]</scope>
    <source>
        <strain evidence="4 5">DSM 18401</strain>
    </source>
</reference>
<dbReference type="FunFam" id="3.40.309.10:FF:000009">
    <property type="entry name" value="Aldehyde dehydrogenase A"/>
    <property type="match status" value="1"/>
</dbReference>
<comment type="similarity">
    <text evidence="1">Belongs to the aldehyde dehydrogenase family.</text>
</comment>
<dbReference type="PANTHER" id="PTHR43353:SF5">
    <property type="entry name" value="SUCCINATE-SEMIALDEHYDE DEHYDROGENASE, MITOCHONDRIAL"/>
    <property type="match status" value="1"/>
</dbReference>
<dbReference type="RefSeq" id="WP_133036254.1">
    <property type="nucleotide sequence ID" value="NZ_BAABEI010000012.1"/>
</dbReference>
<accession>A0A4R2CAF6</accession>
<dbReference type="InterPro" id="IPR016163">
    <property type="entry name" value="Ald_DH_C"/>
</dbReference>
<dbReference type="InterPro" id="IPR050740">
    <property type="entry name" value="Aldehyde_DH_Superfamily"/>
</dbReference>
<dbReference type="Gene3D" id="3.40.605.10">
    <property type="entry name" value="Aldehyde Dehydrogenase, Chain A, domain 1"/>
    <property type="match status" value="1"/>
</dbReference>
<evidence type="ECO:0000259" key="3">
    <source>
        <dbReference type="Pfam" id="PF00171"/>
    </source>
</evidence>
<protein>
    <submittedName>
        <fullName evidence="4">Succinate semialdehyde dehydrogenase</fullName>
    </submittedName>
</protein>
<dbReference type="InterPro" id="IPR016161">
    <property type="entry name" value="Ald_DH/histidinol_DH"/>
</dbReference>
<keyword evidence="2" id="KW-0560">Oxidoreductase</keyword>
<sequence length="476" mass="50320">MLDKPLLINGEWRAPAGNRSAGVHNPATGEVIAQLALCEHADLDAALEAAQQGFETWRRTTALERAKILHKAAALVRERAETMAQLMSREQGKPIAEARGEANAAAEHIEWHAEEGRRAYGRIIPARVPGARQVVLREPVGPVAAFTPWNFPINQLVRKVSAALASGCSIIAKPPEEAPSACIALARAFQDAGLPPGVLGIVFGPAAEVSEHLIASPVVRKISFTGSVPVGKKLGAMAAAGVKRATMELGGHAPYIVAKDADVEAAVKLGLMLKYRNAGQVCAAPTRFYIEEDVYDAFRSGFVAGARAIKVGDGLSDGVQMGPLTHARRLDAMARFVDDAVSHGARLECGGKRIGNSGYFFEPTVLGDVPEDAAIMNDEPFGPLAALVPVSDIDEAIRRSNRLPFGLAAFGFTRSLATADRFSTELEAGMVSINHFGLAAAETPFGGLKESGYGSEGGSETLDAYLTTKFVSHIGL</sequence>
<proteinExistence type="inferred from homology"/>
<keyword evidence="5" id="KW-1185">Reference proteome</keyword>
<dbReference type="FunFam" id="3.40.605.10:FF:000033">
    <property type="entry name" value="NAD-dependent succinate-semialdehyde dehydrogenase"/>
    <property type="match status" value="1"/>
</dbReference>
<dbReference type="Proteomes" id="UP000295351">
    <property type="component" value="Unassembled WGS sequence"/>
</dbReference>
<dbReference type="InterPro" id="IPR016160">
    <property type="entry name" value="Ald_DH_CS_CYS"/>
</dbReference>
<feature type="domain" description="Aldehyde dehydrogenase" evidence="3">
    <location>
        <begin position="12"/>
        <end position="471"/>
    </location>
</feature>
<evidence type="ECO:0000313" key="4">
    <source>
        <dbReference type="EMBL" id="TCN37083.1"/>
    </source>
</evidence>
<dbReference type="InterPro" id="IPR015590">
    <property type="entry name" value="Aldehyde_DH_dom"/>
</dbReference>
<evidence type="ECO:0000256" key="1">
    <source>
        <dbReference type="ARBA" id="ARBA00009986"/>
    </source>
</evidence>
<dbReference type="CDD" id="cd07103">
    <property type="entry name" value="ALDH_F5_SSADH_GabD"/>
    <property type="match status" value="1"/>
</dbReference>
<dbReference type="EMBL" id="SLVX01000023">
    <property type="protein sequence ID" value="TCN37083.1"/>
    <property type="molecule type" value="Genomic_DNA"/>
</dbReference>
<evidence type="ECO:0000256" key="2">
    <source>
        <dbReference type="ARBA" id="ARBA00023002"/>
    </source>
</evidence>
<dbReference type="PANTHER" id="PTHR43353">
    <property type="entry name" value="SUCCINATE-SEMIALDEHYDE DEHYDROGENASE, MITOCHONDRIAL"/>
    <property type="match status" value="1"/>
</dbReference>
<comment type="caution">
    <text evidence="4">The sequence shown here is derived from an EMBL/GenBank/DDBJ whole genome shotgun (WGS) entry which is preliminary data.</text>
</comment>
<evidence type="ECO:0000313" key="5">
    <source>
        <dbReference type="Proteomes" id="UP000295351"/>
    </source>
</evidence>
<dbReference type="Gene3D" id="3.40.309.10">
    <property type="entry name" value="Aldehyde Dehydrogenase, Chain A, domain 2"/>
    <property type="match status" value="1"/>
</dbReference>
<dbReference type="PROSITE" id="PS00070">
    <property type="entry name" value="ALDEHYDE_DEHYDR_CYS"/>
    <property type="match status" value="1"/>
</dbReference>
<name>A0A4R2CAF6_SHIGR</name>